<protein>
    <recommendedName>
        <fullName evidence="3">histidine kinase</fullName>
        <ecNumber evidence="3">2.7.13.3</ecNumber>
    </recommendedName>
</protein>
<evidence type="ECO:0000313" key="17">
    <source>
        <dbReference type="EMBL" id="MEK8032737.1"/>
    </source>
</evidence>
<feature type="transmembrane region" description="Helical" evidence="13">
    <location>
        <begin position="163"/>
        <end position="183"/>
    </location>
</feature>
<evidence type="ECO:0000313" key="18">
    <source>
        <dbReference type="Proteomes" id="UP001371218"/>
    </source>
</evidence>
<gene>
    <name evidence="17" type="ORF">AACH06_18100</name>
</gene>
<dbReference type="InterPro" id="IPR000014">
    <property type="entry name" value="PAS"/>
</dbReference>
<evidence type="ECO:0000256" key="1">
    <source>
        <dbReference type="ARBA" id="ARBA00000085"/>
    </source>
</evidence>
<dbReference type="CDD" id="cd00082">
    <property type="entry name" value="HisKA"/>
    <property type="match status" value="1"/>
</dbReference>
<keyword evidence="10 13" id="KW-1133">Transmembrane helix</keyword>
<dbReference type="InterPro" id="IPR000700">
    <property type="entry name" value="PAS-assoc_C"/>
</dbReference>
<dbReference type="Gene3D" id="1.10.287.130">
    <property type="match status" value="1"/>
</dbReference>
<feature type="domain" description="PAC" evidence="16">
    <location>
        <begin position="301"/>
        <end position="353"/>
    </location>
</feature>
<evidence type="ECO:0000256" key="7">
    <source>
        <dbReference type="ARBA" id="ARBA00022741"/>
    </source>
</evidence>
<evidence type="ECO:0000256" key="9">
    <source>
        <dbReference type="ARBA" id="ARBA00022840"/>
    </source>
</evidence>
<dbReference type="Proteomes" id="UP001371218">
    <property type="component" value="Unassembled WGS sequence"/>
</dbReference>
<keyword evidence="11" id="KW-0902">Two-component regulatory system</keyword>
<dbReference type="InterPro" id="IPR050351">
    <property type="entry name" value="BphY/WalK/GraS-like"/>
</dbReference>
<dbReference type="PANTHER" id="PTHR42878:SF7">
    <property type="entry name" value="SENSOR HISTIDINE KINASE GLRK"/>
    <property type="match status" value="1"/>
</dbReference>
<keyword evidence="9 17" id="KW-0067">ATP-binding</keyword>
<dbReference type="PROSITE" id="PS50112">
    <property type="entry name" value="PAS"/>
    <property type="match status" value="2"/>
</dbReference>
<evidence type="ECO:0000259" key="14">
    <source>
        <dbReference type="PROSITE" id="PS50109"/>
    </source>
</evidence>
<keyword evidence="6 13" id="KW-0812">Transmembrane</keyword>
<dbReference type="Gene3D" id="3.30.450.20">
    <property type="entry name" value="PAS domain"/>
    <property type="match status" value="2"/>
</dbReference>
<feature type="domain" description="Histidine kinase" evidence="14">
    <location>
        <begin position="539"/>
        <end position="755"/>
    </location>
</feature>
<accession>A0ABU9BRZ1</accession>
<evidence type="ECO:0000256" key="11">
    <source>
        <dbReference type="ARBA" id="ARBA00023012"/>
    </source>
</evidence>
<dbReference type="CDD" id="cd00130">
    <property type="entry name" value="PAS"/>
    <property type="match status" value="1"/>
</dbReference>
<comment type="subcellular location">
    <subcellularLocation>
        <location evidence="2">Membrane</location>
        <topology evidence="2">Multi-pass membrane protein</topology>
    </subcellularLocation>
</comment>
<keyword evidence="4" id="KW-0597">Phosphoprotein</keyword>
<comment type="catalytic activity">
    <reaction evidence="1">
        <text>ATP + protein L-histidine = ADP + protein N-phospho-L-histidine.</text>
        <dbReference type="EC" id="2.7.13.3"/>
    </reaction>
</comment>
<dbReference type="SUPFAM" id="SSF55785">
    <property type="entry name" value="PYP-like sensor domain (PAS domain)"/>
    <property type="match status" value="2"/>
</dbReference>
<feature type="domain" description="PAS" evidence="15">
    <location>
        <begin position="236"/>
        <end position="289"/>
    </location>
</feature>
<feature type="domain" description="PAS" evidence="15">
    <location>
        <begin position="404"/>
        <end position="447"/>
    </location>
</feature>
<dbReference type="PRINTS" id="PR00344">
    <property type="entry name" value="BCTRLSENSOR"/>
</dbReference>
<dbReference type="SMART" id="SM00387">
    <property type="entry name" value="HATPase_c"/>
    <property type="match status" value="1"/>
</dbReference>
<dbReference type="SMART" id="SM00091">
    <property type="entry name" value="PAS"/>
    <property type="match status" value="2"/>
</dbReference>
<evidence type="ECO:0000259" key="16">
    <source>
        <dbReference type="PROSITE" id="PS50113"/>
    </source>
</evidence>
<keyword evidence="18" id="KW-1185">Reference proteome</keyword>
<evidence type="ECO:0000256" key="3">
    <source>
        <dbReference type="ARBA" id="ARBA00012438"/>
    </source>
</evidence>
<proteinExistence type="predicted"/>
<organism evidence="17 18">
    <name type="scientific">Ideonella lacteola</name>
    <dbReference type="NCBI Taxonomy" id="2984193"/>
    <lineage>
        <taxon>Bacteria</taxon>
        <taxon>Pseudomonadati</taxon>
        <taxon>Pseudomonadota</taxon>
        <taxon>Betaproteobacteria</taxon>
        <taxon>Burkholderiales</taxon>
        <taxon>Sphaerotilaceae</taxon>
        <taxon>Ideonella</taxon>
    </lineage>
</organism>
<keyword evidence="12 13" id="KW-0472">Membrane</keyword>
<dbReference type="Pfam" id="PF13188">
    <property type="entry name" value="PAS_8"/>
    <property type="match status" value="1"/>
</dbReference>
<feature type="transmembrane region" description="Helical" evidence="13">
    <location>
        <begin position="20"/>
        <end position="39"/>
    </location>
</feature>
<dbReference type="SUPFAM" id="SSF47384">
    <property type="entry name" value="Homodimeric domain of signal transducing histidine kinase"/>
    <property type="match status" value="1"/>
</dbReference>
<name>A0ABU9BRZ1_9BURK</name>
<dbReference type="CDD" id="cd00075">
    <property type="entry name" value="HATPase"/>
    <property type="match status" value="1"/>
</dbReference>
<sequence>MAPIRWISRCLPKSLVGRVFALYTTALLLFVGSALALFYRYQFTRELDAALDRADGLVKVIAPAVSDSAVIGDYDTIQRTLESAIDRSDFAYAAFIDLKGGTVKAQRTSGPDTRPPDWLVAGVSERLYDVNLPIVAGGRDYGVLRLSYAAENIAGDMWRQARAALALAMAGFIAGLLLIWLPLKHWLGDLGRLQSFGTEVRSGTTRSDEGLGSDAPIEFQRTFEVLSRVAASLQSQREQAAVTLGAIADGVFTLDAHGRVVLANPAACDILAAPAEVLLGHALDGLLPELFPSPVSFAPWRGKRVEITARDSTHRILDTTLSPITDAEGRLCGHVLACRDVSEQHALDLRLQDELRSRRSALTALRGVLEGLLPQFNSPQREASDDIEAISRMISQLVHRVQEHSDQLSAIFALSPDGFVSFDERMAVSYVSPAFTRLTGLDASEVLALYEHEFARLLNARCLGRRAQVLDFEQLRVEEKEGARPERRRRLIDIERPTRRTLEVALRPGDAGKISQVLHLRDVTLESEVDQMKSEFLSTAAHELRTPMASIYGFSELMMHRRLSAERQQEVISTIYRQTGLMISIVNELLDLARIEARRGKDFVIESLDLCELVRDVVRDFKPPNEREAPGMQLPASPLMARVDRSKFSQALGNVLSNAYKYSPEGGAVDLHVEVDEVAGRAGLVVRDHGIGMTQEQLARVCERFFRADTSGNIPGTGLGMSIVKEIVELLGGSLSLASEPGRGTEVTLWLPLAPASASSSDSGLHAVC</sequence>
<dbReference type="InterPro" id="IPR003594">
    <property type="entry name" value="HATPase_dom"/>
</dbReference>
<dbReference type="Gene3D" id="3.30.565.10">
    <property type="entry name" value="Histidine kinase-like ATPase, C-terminal domain"/>
    <property type="match status" value="1"/>
</dbReference>
<reference evidence="17 18" key="1">
    <citation type="submission" date="2024-04" db="EMBL/GenBank/DDBJ databases">
        <title>Novel species of the genus Ideonella isolated from streams.</title>
        <authorList>
            <person name="Lu H."/>
        </authorList>
    </citation>
    <scope>NUCLEOTIDE SEQUENCE [LARGE SCALE GENOMIC DNA]</scope>
    <source>
        <strain evidence="17 18">DXS29W</strain>
    </source>
</reference>
<evidence type="ECO:0000256" key="4">
    <source>
        <dbReference type="ARBA" id="ARBA00022553"/>
    </source>
</evidence>
<dbReference type="PANTHER" id="PTHR42878">
    <property type="entry name" value="TWO-COMPONENT HISTIDINE KINASE"/>
    <property type="match status" value="1"/>
</dbReference>
<dbReference type="SMART" id="SM00388">
    <property type="entry name" value="HisKA"/>
    <property type="match status" value="1"/>
</dbReference>
<dbReference type="Pfam" id="PF08448">
    <property type="entry name" value="PAS_4"/>
    <property type="match status" value="1"/>
</dbReference>
<evidence type="ECO:0000256" key="5">
    <source>
        <dbReference type="ARBA" id="ARBA00022679"/>
    </source>
</evidence>
<dbReference type="EC" id="2.7.13.3" evidence="3"/>
<dbReference type="InterPro" id="IPR036890">
    <property type="entry name" value="HATPase_C_sf"/>
</dbReference>
<dbReference type="Pfam" id="PF02518">
    <property type="entry name" value="HATPase_c"/>
    <property type="match status" value="1"/>
</dbReference>
<dbReference type="InterPro" id="IPR005467">
    <property type="entry name" value="His_kinase_dom"/>
</dbReference>
<evidence type="ECO:0000256" key="10">
    <source>
        <dbReference type="ARBA" id="ARBA00022989"/>
    </source>
</evidence>
<keyword evidence="8" id="KW-0418">Kinase</keyword>
<dbReference type="Pfam" id="PF00512">
    <property type="entry name" value="HisKA"/>
    <property type="match status" value="1"/>
</dbReference>
<dbReference type="InterPro" id="IPR035965">
    <property type="entry name" value="PAS-like_dom_sf"/>
</dbReference>
<comment type="caution">
    <text evidence="17">The sequence shown here is derived from an EMBL/GenBank/DDBJ whole genome shotgun (WGS) entry which is preliminary data.</text>
</comment>
<dbReference type="SUPFAM" id="SSF55874">
    <property type="entry name" value="ATPase domain of HSP90 chaperone/DNA topoisomerase II/histidine kinase"/>
    <property type="match status" value="1"/>
</dbReference>
<evidence type="ECO:0000256" key="12">
    <source>
        <dbReference type="ARBA" id="ARBA00023136"/>
    </source>
</evidence>
<dbReference type="RefSeq" id="WP_341427159.1">
    <property type="nucleotide sequence ID" value="NZ_JBBUTG010000012.1"/>
</dbReference>
<dbReference type="InterPro" id="IPR036097">
    <property type="entry name" value="HisK_dim/P_sf"/>
</dbReference>
<dbReference type="InterPro" id="IPR003661">
    <property type="entry name" value="HisK_dim/P_dom"/>
</dbReference>
<dbReference type="PROSITE" id="PS50113">
    <property type="entry name" value="PAC"/>
    <property type="match status" value="1"/>
</dbReference>
<dbReference type="GO" id="GO:0005524">
    <property type="term" value="F:ATP binding"/>
    <property type="evidence" value="ECO:0007669"/>
    <property type="project" value="UniProtKB-KW"/>
</dbReference>
<evidence type="ECO:0000259" key="15">
    <source>
        <dbReference type="PROSITE" id="PS50112"/>
    </source>
</evidence>
<evidence type="ECO:0000256" key="13">
    <source>
        <dbReference type="SAM" id="Phobius"/>
    </source>
</evidence>
<dbReference type="EMBL" id="JBBUTG010000012">
    <property type="protein sequence ID" value="MEK8032737.1"/>
    <property type="molecule type" value="Genomic_DNA"/>
</dbReference>
<dbReference type="PROSITE" id="PS50109">
    <property type="entry name" value="HIS_KIN"/>
    <property type="match status" value="1"/>
</dbReference>
<dbReference type="InterPro" id="IPR004358">
    <property type="entry name" value="Sig_transdc_His_kin-like_C"/>
</dbReference>
<evidence type="ECO:0000256" key="8">
    <source>
        <dbReference type="ARBA" id="ARBA00022777"/>
    </source>
</evidence>
<evidence type="ECO:0000256" key="6">
    <source>
        <dbReference type="ARBA" id="ARBA00022692"/>
    </source>
</evidence>
<evidence type="ECO:0000256" key="2">
    <source>
        <dbReference type="ARBA" id="ARBA00004141"/>
    </source>
</evidence>
<keyword evidence="7" id="KW-0547">Nucleotide-binding</keyword>
<dbReference type="InterPro" id="IPR013656">
    <property type="entry name" value="PAS_4"/>
</dbReference>
<keyword evidence="5" id="KW-0808">Transferase</keyword>